<evidence type="ECO:0000313" key="2">
    <source>
        <dbReference type="Proteomes" id="UP000308600"/>
    </source>
</evidence>
<keyword evidence="2" id="KW-1185">Reference proteome</keyword>
<proteinExistence type="predicted"/>
<dbReference type="EMBL" id="ML208296">
    <property type="protein sequence ID" value="TFK71540.1"/>
    <property type="molecule type" value="Genomic_DNA"/>
</dbReference>
<organism evidence="1 2">
    <name type="scientific">Pluteus cervinus</name>
    <dbReference type="NCBI Taxonomy" id="181527"/>
    <lineage>
        <taxon>Eukaryota</taxon>
        <taxon>Fungi</taxon>
        <taxon>Dikarya</taxon>
        <taxon>Basidiomycota</taxon>
        <taxon>Agaricomycotina</taxon>
        <taxon>Agaricomycetes</taxon>
        <taxon>Agaricomycetidae</taxon>
        <taxon>Agaricales</taxon>
        <taxon>Pluteineae</taxon>
        <taxon>Pluteaceae</taxon>
        <taxon>Pluteus</taxon>
    </lineage>
</organism>
<accession>A0ACD3B179</accession>
<protein>
    <submittedName>
        <fullName evidence="1">Uncharacterized protein</fullName>
    </submittedName>
</protein>
<gene>
    <name evidence="1" type="ORF">BDN72DRAFT_432610</name>
</gene>
<name>A0ACD3B179_9AGAR</name>
<reference evidence="1 2" key="1">
    <citation type="journal article" date="2019" name="Nat. Ecol. Evol.">
        <title>Megaphylogeny resolves global patterns of mushroom evolution.</title>
        <authorList>
            <person name="Varga T."/>
            <person name="Krizsan K."/>
            <person name="Foldi C."/>
            <person name="Dima B."/>
            <person name="Sanchez-Garcia M."/>
            <person name="Sanchez-Ramirez S."/>
            <person name="Szollosi G.J."/>
            <person name="Szarkandi J.G."/>
            <person name="Papp V."/>
            <person name="Albert L."/>
            <person name="Andreopoulos W."/>
            <person name="Angelini C."/>
            <person name="Antonin V."/>
            <person name="Barry K.W."/>
            <person name="Bougher N.L."/>
            <person name="Buchanan P."/>
            <person name="Buyck B."/>
            <person name="Bense V."/>
            <person name="Catcheside P."/>
            <person name="Chovatia M."/>
            <person name="Cooper J."/>
            <person name="Damon W."/>
            <person name="Desjardin D."/>
            <person name="Finy P."/>
            <person name="Geml J."/>
            <person name="Haridas S."/>
            <person name="Hughes K."/>
            <person name="Justo A."/>
            <person name="Karasinski D."/>
            <person name="Kautmanova I."/>
            <person name="Kiss B."/>
            <person name="Kocsube S."/>
            <person name="Kotiranta H."/>
            <person name="LaButti K.M."/>
            <person name="Lechner B.E."/>
            <person name="Liimatainen K."/>
            <person name="Lipzen A."/>
            <person name="Lukacs Z."/>
            <person name="Mihaltcheva S."/>
            <person name="Morgado L.N."/>
            <person name="Niskanen T."/>
            <person name="Noordeloos M.E."/>
            <person name="Ohm R.A."/>
            <person name="Ortiz-Santana B."/>
            <person name="Ovrebo C."/>
            <person name="Racz N."/>
            <person name="Riley R."/>
            <person name="Savchenko A."/>
            <person name="Shiryaev A."/>
            <person name="Soop K."/>
            <person name="Spirin V."/>
            <person name="Szebenyi C."/>
            <person name="Tomsovsky M."/>
            <person name="Tulloss R.E."/>
            <person name="Uehling J."/>
            <person name="Grigoriev I.V."/>
            <person name="Vagvolgyi C."/>
            <person name="Papp T."/>
            <person name="Martin F.M."/>
            <person name="Miettinen O."/>
            <person name="Hibbett D.S."/>
            <person name="Nagy L.G."/>
        </authorList>
    </citation>
    <scope>NUCLEOTIDE SEQUENCE [LARGE SCALE GENOMIC DNA]</scope>
    <source>
        <strain evidence="1 2">NL-1719</strain>
    </source>
</reference>
<dbReference type="Proteomes" id="UP000308600">
    <property type="component" value="Unassembled WGS sequence"/>
</dbReference>
<sequence>MMWVHRSCLQLYLQSPRKLLLGRDLWCSYSILRLAWTSSPYVVGSFRSVGSRLFTFMIEGGSTAHRPIPSLRLFWVAWRTAVMLMTTFSWFRDSFGGVLWLDPSYDVRSCTAFDQAQRFWLFQGFLFSTTHYDFGFVTSRSEWGLQLPGSLIDR</sequence>
<evidence type="ECO:0000313" key="1">
    <source>
        <dbReference type="EMBL" id="TFK71540.1"/>
    </source>
</evidence>